<gene>
    <name evidence="3" type="ORF">SPIL2461_LOCUS12406</name>
</gene>
<feature type="coiled-coil region" evidence="1">
    <location>
        <begin position="1030"/>
        <end position="1064"/>
    </location>
</feature>
<proteinExistence type="predicted"/>
<organism evidence="3 4">
    <name type="scientific">Symbiodinium pilosum</name>
    <name type="common">Dinoflagellate</name>
    <dbReference type="NCBI Taxonomy" id="2952"/>
    <lineage>
        <taxon>Eukaryota</taxon>
        <taxon>Sar</taxon>
        <taxon>Alveolata</taxon>
        <taxon>Dinophyceae</taxon>
        <taxon>Suessiales</taxon>
        <taxon>Symbiodiniaceae</taxon>
        <taxon>Symbiodinium</taxon>
    </lineage>
</organism>
<feature type="coiled-coil region" evidence="1">
    <location>
        <begin position="913"/>
        <end position="982"/>
    </location>
</feature>
<feature type="region of interest" description="Disordered" evidence="2">
    <location>
        <begin position="609"/>
        <end position="636"/>
    </location>
</feature>
<feature type="region of interest" description="Disordered" evidence="2">
    <location>
        <begin position="858"/>
        <end position="878"/>
    </location>
</feature>
<feature type="region of interest" description="Disordered" evidence="2">
    <location>
        <begin position="1294"/>
        <end position="1338"/>
    </location>
</feature>
<feature type="coiled-coil region" evidence="1">
    <location>
        <begin position="1220"/>
        <end position="1254"/>
    </location>
</feature>
<protein>
    <submittedName>
        <fullName evidence="3">Uncharacterized protein</fullName>
    </submittedName>
</protein>
<evidence type="ECO:0000313" key="4">
    <source>
        <dbReference type="Proteomes" id="UP000649617"/>
    </source>
</evidence>
<feature type="coiled-coil region" evidence="1">
    <location>
        <begin position="433"/>
        <end position="460"/>
    </location>
</feature>
<keyword evidence="1" id="KW-0175">Coiled coil</keyword>
<reference evidence="3" key="1">
    <citation type="submission" date="2021-02" db="EMBL/GenBank/DDBJ databases">
        <authorList>
            <person name="Dougan E. K."/>
            <person name="Rhodes N."/>
            <person name="Thang M."/>
            <person name="Chan C."/>
        </authorList>
    </citation>
    <scope>NUCLEOTIDE SEQUENCE</scope>
</reference>
<feature type="compositionally biased region" description="Polar residues" evidence="2">
    <location>
        <begin position="1301"/>
        <end position="1311"/>
    </location>
</feature>
<sequence>MGPPDAHFEEVQQLRKECYLLEKELTDASLLTQRVSASQKIAESESQKAFIELQRARQNFATILSQLREVGSSHTTWPESRTLGGRGPEEVAHETSSLRDSLNALCRSLAEGPQKGQAWLEGVADVGGQVLMAMATMREVNQKLQHAELQVYSSNRDWSCKDENLGIMAAADADAKAQRDQAAHAIGSLKLQVAGWEQALLQEEVARWRGLLSSIGGRDAVYAASCMEQASELQGKTHRIPADMQRKNDTRAEVHFHQARMSAMVPAGPLFALVIQRLAQTQRWDSLSKVKLETWKSLMQSSTNRDKRLEQVQGSHDGNLPAACSTLAEVSPASIADRFVGYLEAQLSSISNQWHHATSLRCKLQMDLQALQSQAPTKTEAAAKQAAADMLRLASVWNHELLQRCAAWLSHADATSDWQDIAAVRELGLEQSLRDLAAMNQAARERIWSLEAEHENLVATAGTQKLSLDTLAPPAARRVCSGLQQHIDSLKSELGMVRLELCTVKTNCDEIEQKLCRTSSAPLAASDAKQLSGSPRNTGSAALAQVCPALTSITQQMRHIYQETDSQQKSAAFKTVLQELEHARAWCQQVQQELKQQAVLSEKILASSHGETSGRLHQTASSSSSRPFEVDDRSISNMPGPQSFALHLVDINPKLVRTGAVLPRVEALLKMQQGLQTGYRAVTQELQELQSRKQTHENAIGRLQRKLQRRRQDLEQLEEAVQSIQLKTQASFQSELAELQQMHHHETAAVASLQGMTEQEGAIAARMSSEAASARNAEAKASSEAKEVLTAAEAASAESEAVTDTNLTSRRLQALSQAIQDHSTTSQSGLSDLADRLAAAARNLHEQGATCTEARKGLQSMEAEQREAEEYAQTSEMASHELQEQVRLLMLASSAACELRNAESSLGQGEAELERISGQLEKQMANCNNFLEERRAAENQAGTEELLLSQLQSASRGLESRLQRAEAKQHTQDRRYKQEKSEWKQQLKQIQLSEMERGKHIANFATEPVAVTLEPITATAAIAGCAQEEHEAIARQEQALEKQAKTLQSQLEATKAQSQLLVKEQATERYLAKRGEDVLSKEIASARGRVTALSYELDRLRQVTGSPKAGAAAAECQPKAKETSSDHAVRSSRSKMKQLQNALAQEQGQGKQLRDRLARVKQTGNQIRERIRDAEQRLLVSRDDVERKRALVATLQKRRQESAERSASTTQQQEESNRSLQQLKADIARKDSAIKTLQNEVAAHREGAKQASSEGKALQEVARSKMQVELHRKEQELFHARAKAQLLKSRLDTEAKRTRVQRTAKTLSSGRGLQGRRDPDAESGVPLDESPSRVEDVSESLLGTLPSGAECVDSLRSSGLSAVEHLSGIFLQGTSSADSSWELSAAVQESLQILNLQPEDLAEFLPQSELPASAKQCWSVHPNQ</sequence>
<feature type="compositionally biased region" description="Polar residues" evidence="2">
    <location>
        <begin position="1205"/>
        <end position="1220"/>
    </location>
</feature>
<feature type="region of interest" description="Disordered" evidence="2">
    <location>
        <begin position="1195"/>
        <end position="1220"/>
    </location>
</feature>
<feature type="coiled-coil region" evidence="1">
    <location>
        <begin position="679"/>
        <end position="727"/>
    </location>
</feature>
<feature type="region of interest" description="Disordered" evidence="2">
    <location>
        <begin position="1106"/>
        <end position="1156"/>
    </location>
</feature>
<name>A0A812SKY5_SYMPI</name>
<comment type="caution">
    <text evidence="3">The sequence shown here is derived from an EMBL/GenBank/DDBJ whole genome shotgun (WGS) entry which is preliminary data.</text>
</comment>
<feature type="compositionally biased region" description="Polar residues" evidence="2">
    <location>
        <begin position="609"/>
        <end position="626"/>
    </location>
</feature>
<evidence type="ECO:0000313" key="3">
    <source>
        <dbReference type="EMBL" id="CAE7484422.1"/>
    </source>
</evidence>
<evidence type="ECO:0000256" key="1">
    <source>
        <dbReference type="SAM" id="Coils"/>
    </source>
</evidence>
<dbReference type="Proteomes" id="UP000649617">
    <property type="component" value="Unassembled WGS sequence"/>
</dbReference>
<dbReference type="EMBL" id="CAJNIZ010025491">
    <property type="protein sequence ID" value="CAE7484422.1"/>
    <property type="molecule type" value="Genomic_DNA"/>
</dbReference>
<keyword evidence="4" id="KW-1185">Reference proteome</keyword>
<accession>A0A812SKY5</accession>
<evidence type="ECO:0000256" key="2">
    <source>
        <dbReference type="SAM" id="MobiDB-lite"/>
    </source>
</evidence>
<feature type="compositionally biased region" description="Polar residues" evidence="2">
    <location>
        <begin position="1137"/>
        <end position="1150"/>
    </location>
</feature>
<feature type="compositionally biased region" description="Basic and acidic residues" evidence="2">
    <location>
        <begin position="1118"/>
        <end position="1129"/>
    </location>
</feature>
<dbReference type="OrthoDB" id="437651at2759"/>